<dbReference type="EMBL" id="JAJUWU010000021">
    <property type="protein sequence ID" value="MCE7030177.1"/>
    <property type="molecule type" value="Genomic_DNA"/>
</dbReference>
<name>A0A9X1T6F8_9HYPH</name>
<reference evidence="2" key="1">
    <citation type="submission" date="2022-01" db="EMBL/GenBank/DDBJ databases">
        <title>Jiella avicenniae sp. nov., a novel endophytic bacterium isolated from bark of Avicennia marina.</title>
        <authorList>
            <person name="Tuo L."/>
        </authorList>
    </citation>
    <scope>NUCLEOTIDE SEQUENCE</scope>
    <source>
        <strain evidence="2">CBK1P-4</strain>
    </source>
</reference>
<organism evidence="2 3">
    <name type="scientific">Jiella avicenniae</name>
    <dbReference type="NCBI Taxonomy" id="2907202"/>
    <lineage>
        <taxon>Bacteria</taxon>
        <taxon>Pseudomonadati</taxon>
        <taxon>Pseudomonadota</taxon>
        <taxon>Alphaproteobacteria</taxon>
        <taxon>Hyphomicrobiales</taxon>
        <taxon>Aurantimonadaceae</taxon>
        <taxon>Jiella</taxon>
    </lineage>
</organism>
<feature type="region of interest" description="Disordered" evidence="1">
    <location>
        <begin position="115"/>
        <end position="144"/>
    </location>
</feature>
<accession>A0A9X1T6F8</accession>
<dbReference type="RefSeq" id="WP_233721255.1">
    <property type="nucleotide sequence ID" value="NZ_JAJUWU010000021.1"/>
</dbReference>
<keyword evidence="3" id="KW-1185">Reference proteome</keyword>
<evidence type="ECO:0000256" key="1">
    <source>
        <dbReference type="SAM" id="MobiDB-lite"/>
    </source>
</evidence>
<evidence type="ECO:0000313" key="2">
    <source>
        <dbReference type="EMBL" id="MCE7030177.1"/>
    </source>
</evidence>
<proteinExistence type="predicted"/>
<evidence type="ECO:0000313" key="3">
    <source>
        <dbReference type="Proteomes" id="UP001139035"/>
    </source>
</evidence>
<dbReference type="AlphaFoldDB" id="A0A9X1T6F8"/>
<dbReference type="Proteomes" id="UP001139035">
    <property type="component" value="Unassembled WGS sequence"/>
</dbReference>
<gene>
    <name evidence="2" type="ORF">LZD57_19485</name>
</gene>
<evidence type="ECO:0008006" key="4">
    <source>
        <dbReference type="Google" id="ProtNLM"/>
    </source>
</evidence>
<protein>
    <recommendedName>
        <fullName evidence="4">Phasin protein</fullName>
    </recommendedName>
</protein>
<feature type="compositionally biased region" description="Low complexity" evidence="1">
    <location>
        <begin position="126"/>
        <end position="144"/>
    </location>
</feature>
<sequence>MRRTPTEALTDAVMQPSELLFLDYQALHVPLRLAELCRQSAARLVTESLGFVVERFVQDQKTFLGLMTCRDFSRAEALQREWLDTAVRQYSELGRAVSRLDGEASDRVAEELADAWTLPAPDEEPAAQMTPDAAPPTAAASQAG</sequence>
<comment type="caution">
    <text evidence="2">The sequence shown here is derived from an EMBL/GenBank/DDBJ whole genome shotgun (WGS) entry which is preliminary data.</text>
</comment>